<accession>A0A9X3J3F4</accession>
<evidence type="ECO:0000313" key="1">
    <source>
        <dbReference type="EMBL" id="MCY1013195.1"/>
    </source>
</evidence>
<proteinExistence type="predicted"/>
<organism evidence="1 2">
    <name type="scientific">Nannocystis pusilla</name>
    <dbReference type="NCBI Taxonomy" id="889268"/>
    <lineage>
        <taxon>Bacteria</taxon>
        <taxon>Pseudomonadati</taxon>
        <taxon>Myxococcota</taxon>
        <taxon>Polyangia</taxon>
        <taxon>Nannocystales</taxon>
        <taxon>Nannocystaceae</taxon>
        <taxon>Nannocystis</taxon>
    </lineage>
</organism>
<protein>
    <submittedName>
        <fullName evidence="1">Uncharacterized protein</fullName>
    </submittedName>
</protein>
<keyword evidence="2" id="KW-1185">Reference proteome</keyword>
<dbReference type="RefSeq" id="WP_267776944.1">
    <property type="nucleotide sequence ID" value="NZ_JAPNKE010000002.1"/>
</dbReference>
<name>A0A9X3J3F4_9BACT</name>
<dbReference type="EMBL" id="JAPNKE010000002">
    <property type="protein sequence ID" value="MCY1013195.1"/>
    <property type="molecule type" value="Genomic_DNA"/>
</dbReference>
<dbReference type="Proteomes" id="UP001150924">
    <property type="component" value="Unassembled WGS sequence"/>
</dbReference>
<sequence>MIYRTPMPVDRANPMVEPYTVGLGLDLGDATALHLDLTALRAICEVGHTAFSGRNRRQKRKST</sequence>
<dbReference type="AlphaFoldDB" id="A0A9X3J3F4"/>
<evidence type="ECO:0000313" key="2">
    <source>
        <dbReference type="Proteomes" id="UP001150924"/>
    </source>
</evidence>
<reference evidence="1" key="1">
    <citation type="submission" date="2022-11" db="EMBL/GenBank/DDBJ databases">
        <title>Minimal conservation of predation-associated metabolite biosynthetic gene clusters underscores biosynthetic potential of Myxococcota including descriptions for ten novel species: Archangium lansinium sp. nov., Myxococcus landrumus sp. nov., Nannocystis bai.</title>
        <authorList>
            <person name="Ahearne A."/>
            <person name="Stevens C."/>
            <person name="Phillips K."/>
        </authorList>
    </citation>
    <scope>NUCLEOTIDE SEQUENCE</scope>
    <source>
        <strain evidence="1">Na p29</strain>
    </source>
</reference>
<comment type="caution">
    <text evidence="1">The sequence shown here is derived from an EMBL/GenBank/DDBJ whole genome shotgun (WGS) entry which is preliminary data.</text>
</comment>
<gene>
    <name evidence="1" type="ORF">OV079_48235</name>
</gene>